<dbReference type="EC" id="7.2.2.-" evidence="9"/>
<dbReference type="InterPro" id="IPR023298">
    <property type="entry name" value="ATPase_P-typ_TM_dom_sf"/>
</dbReference>
<feature type="domain" description="P-type ATPase A" evidence="10">
    <location>
        <begin position="234"/>
        <end position="342"/>
    </location>
</feature>
<evidence type="ECO:0000256" key="4">
    <source>
        <dbReference type="ARBA" id="ARBA00022741"/>
    </source>
</evidence>
<gene>
    <name evidence="12" type="ORF">ANCDUO_03248</name>
</gene>
<dbReference type="InterPro" id="IPR006544">
    <property type="entry name" value="P-type_TPase_V"/>
</dbReference>
<sequence length="360" mass="41466">MGEGGGGRRHHLTLESGEHLLHLYAYKSSSLRTGLFYILSIATFGLFRLILHWKQKWHIRFRAARSTFAFADFVYIVDDHDVEEFHPINTTRRSYREPPLVVPREDGSMREVDEIRWFVYRKLHYLWIEKEKKIFDDDDERDGQWVTPGDIMSQLCFSVTVWYNDEYCYYASVIVIMSVCSIIMDVLQTRGQEKRLRAMVHSSSEVEVLRNGGSVVRVSSEQVVFNCSILVVVSDVTNLQLVPGDILLIPPHGCLLQCDAVLMNGTVIVNESMLTGESVPVTKVALVEDIHETNFCIEKHSKHVLFCGTQVLQTRYYRGQKVKAVVLRTGFSTMKGQLVRSIMYPKPVDFRFTKDLFKVV</sequence>
<evidence type="ECO:0000256" key="8">
    <source>
        <dbReference type="ARBA" id="ARBA00049360"/>
    </source>
</evidence>
<evidence type="ECO:0000259" key="11">
    <source>
        <dbReference type="Pfam" id="PF12409"/>
    </source>
</evidence>
<dbReference type="GO" id="GO:0140358">
    <property type="term" value="F:P-type transmembrane transporter activity"/>
    <property type="evidence" value="ECO:0007669"/>
    <property type="project" value="InterPro"/>
</dbReference>
<feature type="transmembrane region" description="Helical" evidence="9">
    <location>
        <begin position="169"/>
        <end position="187"/>
    </location>
</feature>
<evidence type="ECO:0000313" key="13">
    <source>
        <dbReference type="Proteomes" id="UP000054047"/>
    </source>
</evidence>
<dbReference type="GO" id="GO:0016020">
    <property type="term" value="C:membrane"/>
    <property type="evidence" value="ECO:0007669"/>
    <property type="project" value="UniProtKB-SubCell"/>
</dbReference>
<reference evidence="12 13" key="1">
    <citation type="submission" date="2013-12" db="EMBL/GenBank/DDBJ databases">
        <title>Draft genome of the parsitic nematode Ancylostoma duodenale.</title>
        <authorList>
            <person name="Mitreva M."/>
        </authorList>
    </citation>
    <scope>NUCLEOTIDE SEQUENCE [LARGE SCALE GENOMIC DNA]</scope>
    <source>
        <strain evidence="12 13">Zhejiang</strain>
    </source>
</reference>
<keyword evidence="9" id="KW-0812">Transmembrane</keyword>
<evidence type="ECO:0000313" key="12">
    <source>
        <dbReference type="EMBL" id="KIH66425.1"/>
    </source>
</evidence>
<name>A0A0C2GY49_9BILA</name>
<dbReference type="Pfam" id="PF00122">
    <property type="entry name" value="E1-E2_ATPase"/>
    <property type="match status" value="1"/>
</dbReference>
<protein>
    <recommendedName>
        <fullName evidence="9">Cation-transporting ATPase</fullName>
        <ecNumber evidence="9">7.2.2.-</ecNumber>
    </recommendedName>
</protein>
<proteinExistence type="inferred from homology"/>
<dbReference type="GO" id="GO:0019829">
    <property type="term" value="F:ATPase-coupled monoatomic cation transmembrane transporter activity"/>
    <property type="evidence" value="ECO:0007669"/>
    <property type="project" value="UniProtKB-UniRule"/>
</dbReference>
<dbReference type="GO" id="GO:0015203">
    <property type="term" value="F:polyamine transmembrane transporter activity"/>
    <property type="evidence" value="ECO:0007669"/>
    <property type="project" value="TreeGrafter"/>
</dbReference>
<evidence type="ECO:0000256" key="2">
    <source>
        <dbReference type="ARBA" id="ARBA00022553"/>
    </source>
</evidence>
<dbReference type="SUPFAM" id="SSF81665">
    <property type="entry name" value="Calcium ATPase, transmembrane domain M"/>
    <property type="match status" value="1"/>
</dbReference>
<evidence type="ECO:0000256" key="1">
    <source>
        <dbReference type="ARBA" id="ARBA00004141"/>
    </source>
</evidence>
<comment type="similarity">
    <text evidence="9">Belongs to the cation transport ATPase (P-type) (TC 3.A.3) family. Type V subfamily.</text>
</comment>
<accession>A0A0C2GY49</accession>
<dbReference type="GO" id="GO:0006874">
    <property type="term" value="P:intracellular calcium ion homeostasis"/>
    <property type="evidence" value="ECO:0007669"/>
    <property type="project" value="TreeGrafter"/>
</dbReference>
<comment type="catalytic activity">
    <reaction evidence="8 9">
        <text>ATP + H2O = ADP + phosphate + H(+)</text>
        <dbReference type="Rhea" id="RHEA:13065"/>
        <dbReference type="ChEBI" id="CHEBI:15377"/>
        <dbReference type="ChEBI" id="CHEBI:15378"/>
        <dbReference type="ChEBI" id="CHEBI:30616"/>
        <dbReference type="ChEBI" id="CHEBI:43474"/>
        <dbReference type="ChEBI" id="CHEBI:456216"/>
    </reaction>
</comment>
<evidence type="ECO:0000256" key="3">
    <source>
        <dbReference type="ARBA" id="ARBA00022723"/>
    </source>
</evidence>
<keyword evidence="9" id="KW-1133">Transmembrane helix</keyword>
<dbReference type="SUPFAM" id="SSF81653">
    <property type="entry name" value="Calcium ATPase, transduction domain A"/>
    <property type="match status" value="1"/>
</dbReference>
<dbReference type="Proteomes" id="UP000054047">
    <property type="component" value="Unassembled WGS sequence"/>
</dbReference>
<dbReference type="EMBL" id="KN727125">
    <property type="protein sequence ID" value="KIH66425.1"/>
    <property type="molecule type" value="Genomic_DNA"/>
</dbReference>
<feature type="domain" description="P5B-type ATPase N-terminal" evidence="11">
    <location>
        <begin position="21"/>
        <end position="127"/>
    </location>
</feature>
<dbReference type="InterPro" id="IPR059000">
    <property type="entry name" value="ATPase_P-type_domA"/>
</dbReference>
<keyword evidence="5 9" id="KW-0067">ATP-binding</keyword>
<dbReference type="OrthoDB" id="48943at2759"/>
<dbReference type="Gene3D" id="2.70.150.10">
    <property type="entry name" value="Calcium-transporting ATPase, cytoplasmic transduction domain A"/>
    <property type="match status" value="1"/>
</dbReference>
<dbReference type="GO" id="GO:0046872">
    <property type="term" value="F:metal ion binding"/>
    <property type="evidence" value="ECO:0007669"/>
    <property type="project" value="UniProtKB-UniRule"/>
</dbReference>
<evidence type="ECO:0000259" key="10">
    <source>
        <dbReference type="Pfam" id="PF00122"/>
    </source>
</evidence>
<keyword evidence="4 9" id="KW-0547">Nucleotide-binding</keyword>
<dbReference type="GO" id="GO:0005524">
    <property type="term" value="F:ATP binding"/>
    <property type="evidence" value="ECO:0007669"/>
    <property type="project" value="UniProtKB-UniRule"/>
</dbReference>
<dbReference type="InterPro" id="IPR008250">
    <property type="entry name" value="ATPase_P-typ_transduc_dom_A_sf"/>
</dbReference>
<keyword evidence="13" id="KW-1185">Reference proteome</keyword>
<dbReference type="Pfam" id="PF12409">
    <property type="entry name" value="P5-ATPase"/>
    <property type="match status" value="1"/>
</dbReference>
<keyword evidence="9" id="KW-0472">Membrane</keyword>
<keyword evidence="2" id="KW-0597">Phosphoprotein</keyword>
<evidence type="ECO:0000256" key="6">
    <source>
        <dbReference type="ARBA" id="ARBA00022842"/>
    </source>
</evidence>
<dbReference type="AlphaFoldDB" id="A0A0C2GY49"/>
<comment type="caution">
    <text evidence="9">Lacks conserved residue(s) required for the propagation of feature annotation.</text>
</comment>
<evidence type="ECO:0000256" key="7">
    <source>
        <dbReference type="ARBA" id="ARBA00022967"/>
    </source>
</evidence>
<comment type="subcellular location">
    <subcellularLocation>
        <location evidence="1 9">Membrane</location>
        <topology evidence="1 9">Multi-pass membrane protein</topology>
    </subcellularLocation>
</comment>
<keyword evidence="7 9" id="KW-1278">Translocase</keyword>
<feature type="transmembrane region" description="Helical" evidence="9">
    <location>
        <begin position="34"/>
        <end position="51"/>
    </location>
</feature>
<dbReference type="PANTHER" id="PTHR45630:SF8">
    <property type="entry name" value="CATION-TRANSPORTING ATPASE"/>
    <property type="match status" value="1"/>
</dbReference>
<dbReference type="InterPro" id="IPR047819">
    <property type="entry name" value="P5A-ATPase_N"/>
</dbReference>
<evidence type="ECO:0000256" key="9">
    <source>
        <dbReference type="RuleBase" id="RU362082"/>
    </source>
</evidence>
<keyword evidence="3 9" id="KW-0479">Metal-binding</keyword>
<dbReference type="PANTHER" id="PTHR45630">
    <property type="entry name" value="CATION-TRANSPORTING ATPASE-RELATED"/>
    <property type="match status" value="1"/>
</dbReference>
<organism evidence="12 13">
    <name type="scientific">Ancylostoma duodenale</name>
    <dbReference type="NCBI Taxonomy" id="51022"/>
    <lineage>
        <taxon>Eukaryota</taxon>
        <taxon>Metazoa</taxon>
        <taxon>Ecdysozoa</taxon>
        <taxon>Nematoda</taxon>
        <taxon>Chromadorea</taxon>
        <taxon>Rhabditida</taxon>
        <taxon>Rhabditina</taxon>
        <taxon>Rhabditomorpha</taxon>
        <taxon>Strongyloidea</taxon>
        <taxon>Ancylostomatidae</taxon>
        <taxon>Ancylostomatinae</taxon>
        <taxon>Ancylostoma</taxon>
    </lineage>
</organism>
<evidence type="ECO:0000256" key="5">
    <source>
        <dbReference type="ARBA" id="ARBA00022840"/>
    </source>
</evidence>
<keyword evidence="6 9" id="KW-0460">Magnesium</keyword>